<name>A0A4E0QXB8_9EURY</name>
<dbReference type="Proteomes" id="UP000297295">
    <property type="component" value="Unassembled WGS sequence"/>
</dbReference>
<gene>
    <name evidence="2" type="ORF">CUN85_11395</name>
</gene>
<evidence type="ECO:0000313" key="2">
    <source>
        <dbReference type="EMBL" id="TGC07402.1"/>
    </source>
</evidence>
<dbReference type="EMBL" id="PGGK01000016">
    <property type="protein sequence ID" value="TGC07402.1"/>
    <property type="molecule type" value="Genomic_DNA"/>
</dbReference>
<dbReference type="AlphaFoldDB" id="A0A4E0QXB8"/>
<proteinExistence type="predicted"/>
<reference evidence="2 3" key="1">
    <citation type="submission" date="2017-11" db="EMBL/GenBank/DDBJ databases">
        <title>Isolation and Characterization of Methanogenic Archaea from Saline Meromictic Lake at Siberia.</title>
        <authorList>
            <person name="Shen Y."/>
            <person name="Huang H.-H."/>
            <person name="Lai M.-C."/>
            <person name="Chen S.-C."/>
        </authorList>
    </citation>
    <scope>NUCLEOTIDE SEQUENCE [LARGE SCALE GENOMIC DNA]</scope>
    <source>
        <strain evidence="2 3">SY-01</strain>
    </source>
</reference>
<sequence>MNVTIIYYFTDCMKIKNKSHNLYTMFFFSEWWYFLRPKRKIFDDDSAIELPINIVVMLVVGIGLPL</sequence>
<feature type="transmembrane region" description="Helical" evidence="1">
    <location>
        <begin position="47"/>
        <end position="64"/>
    </location>
</feature>
<evidence type="ECO:0000256" key="1">
    <source>
        <dbReference type="SAM" id="Phobius"/>
    </source>
</evidence>
<accession>A0A4E0QXB8</accession>
<keyword evidence="1" id="KW-0812">Transmembrane</keyword>
<evidence type="ECO:0000313" key="3">
    <source>
        <dbReference type="Proteomes" id="UP000297295"/>
    </source>
</evidence>
<comment type="caution">
    <text evidence="2">The sequence shown here is derived from an EMBL/GenBank/DDBJ whole genome shotgun (WGS) entry which is preliminary data.</text>
</comment>
<organism evidence="2 3">
    <name type="scientific">Methanolobus halotolerans</name>
    <dbReference type="NCBI Taxonomy" id="2052935"/>
    <lineage>
        <taxon>Archaea</taxon>
        <taxon>Methanobacteriati</taxon>
        <taxon>Methanobacteriota</taxon>
        <taxon>Stenosarchaea group</taxon>
        <taxon>Methanomicrobia</taxon>
        <taxon>Methanosarcinales</taxon>
        <taxon>Methanosarcinaceae</taxon>
        <taxon>Methanolobus</taxon>
    </lineage>
</organism>
<protein>
    <submittedName>
        <fullName evidence="2">Uncharacterized protein</fullName>
    </submittedName>
</protein>
<keyword evidence="1" id="KW-0472">Membrane</keyword>
<keyword evidence="1" id="KW-1133">Transmembrane helix</keyword>
<keyword evidence="3" id="KW-1185">Reference proteome</keyword>